<reference evidence="1" key="1">
    <citation type="submission" date="2023-07" db="EMBL/GenBank/DDBJ databases">
        <title>Chromosome-level genome assembly of Artemia franciscana.</title>
        <authorList>
            <person name="Jo E."/>
        </authorList>
    </citation>
    <scope>NUCLEOTIDE SEQUENCE</scope>
    <source>
        <tissue evidence="1">Whole body</tissue>
    </source>
</reference>
<accession>A0AA88I0A3</accession>
<dbReference type="EMBL" id="JAVRJZ010000009">
    <property type="protein sequence ID" value="KAK2718578.1"/>
    <property type="molecule type" value="Genomic_DNA"/>
</dbReference>
<name>A0AA88I0A3_ARTSF</name>
<gene>
    <name evidence="1" type="ORF">QYM36_005794</name>
</gene>
<keyword evidence="2" id="KW-1185">Reference proteome</keyword>
<evidence type="ECO:0000313" key="1">
    <source>
        <dbReference type="EMBL" id="KAK2718578.1"/>
    </source>
</evidence>
<protein>
    <submittedName>
        <fullName evidence="1">Uncharacterized protein</fullName>
    </submittedName>
</protein>
<dbReference type="Proteomes" id="UP001187531">
    <property type="component" value="Unassembled WGS sequence"/>
</dbReference>
<feature type="non-terminal residue" evidence="1">
    <location>
        <position position="1"/>
    </location>
</feature>
<organism evidence="1 2">
    <name type="scientific">Artemia franciscana</name>
    <name type="common">Brine shrimp</name>
    <name type="synonym">Artemia sanfranciscana</name>
    <dbReference type="NCBI Taxonomy" id="6661"/>
    <lineage>
        <taxon>Eukaryota</taxon>
        <taxon>Metazoa</taxon>
        <taxon>Ecdysozoa</taxon>
        <taxon>Arthropoda</taxon>
        <taxon>Crustacea</taxon>
        <taxon>Branchiopoda</taxon>
        <taxon>Anostraca</taxon>
        <taxon>Artemiidae</taxon>
        <taxon>Artemia</taxon>
    </lineage>
</organism>
<dbReference type="AlphaFoldDB" id="A0AA88I0A3"/>
<evidence type="ECO:0000313" key="2">
    <source>
        <dbReference type="Proteomes" id="UP001187531"/>
    </source>
</evidence>
<sequence length="73" mass="7975">MCTGQESPESPDIKSNKKSYISTARGQLKQMLQQTSELILKSAGMYPSEIVLANLPPVDPTDENCGLVPRLLI</sequence>
<comment type="caution">
    <text evidence="1">The sequence shown here is derived from an EMBL/GenBank/DDBJ whole genome shotgun (WGS) entry which is preliminary data.</text>
</comment>
<proteinExistence type="predicted"/>